<name>A0ABX0IAZ9_9FLAO</name>
<keyword evidence="3" id="KW-1185">Reference proteome</keyword>
<gene>
    <name evidence="2" type="ORF">G4L40_06110</name>
</gene>
<keyword evidence="1" id="KW-0732">Signal</keyword>
<comment type="caution">
    <text evidence="2">The sequence shown here is derived from an EMBL/GenBank/DDBJ whole genome shotgun (WGS) entry which is preliminary data.</text>
</comment>
<reference evidence="2 3" key="1">
    <citation type="submission" date="2020-02" db="EMBL/GenBank/DDBJ databases">
        <authorList>
            <person name="Chen W.-M."/>
        </authorList>
    </citation>
    <scope>NUCLEOTIDE SEQUENCE [LARGE SCALE GENOMIC DNA]</scope>
    <source>
        <strain evidence="2 3">TWA-26</strain>
    </source>
</reference>
<sequence length="194" mass="22406">MIKNTLKILSLLLFTVNVNCQVTMIVPLSSIESDYANGVYMKDLDNELPFYVDTWEGVLNNKKYTFEFVKFTQHLFQYESGGDYSYSDMLKGKFKVVDLATGITLYDNLAATDYEDYTIFLTSLQSGGSFSYVDAQNCYNTADFQLYKVSGNPNQLHYNQFRLISYAYFFDCPYENQEDIPMFLPTGDLILTRQ</sequence>
<dbReference type="Proteomes" id="UP000761423">
    <property type="component" value="Unassembled WGS sequence"/>
</dbReference>
<evidence type="ECO:0000256" key="1">
    <source>
        <dbReference type="SAM" id="SignalP"/>
    </source>
</evidence>
<proteinExistence type="predicted"/>
<accession>A0ABX0IAZ9</accession>
<dbReference type="EMBL" id="JAAJBV010000003">
    <property type="protein sequence ID" value="NHM04279.1"/>
    <property type="molecule type" value="Genomic_DNA"/>
</dbReference>
<dbReference type="RefSeq" id="WP_166236318.1">
    <property type="nucleotide sequence ID" value="NZ_JAAJBV010000003.1"/>
</dbReference>
<feature type="chain" id="PRO_5045813917" evidence="1">
    <location>
        <begin position="21"/>
        <end position="194"/>
    </location>
</feature>
<feature type="signal peptide" evidence="1">
    <location>
        <begin position="1"/>
        <end position="20"/>
    </location>
</feature>
<evidence type="ECO:0000313" key="2">
    <source>
        <dbReference type="EMBL" id="NHM04279.1"/>
    </source>
</evidence>
<organism evidence="2 3">
    <name type="scientific">Flavobacterium celericrescens</name>
    <dbReference type="NCBI Taxonomy" id="2709780"/>
    <lineage>
        <taxon>Bacteria</taxon>
        <taxon>Pseudomonadati</taxon>
        <taxon>Bacteroidota</taxon>
        <taxon>Flavobacteriia</taxon>
        <taxon>Flavobacteriales</taxon>
        <taxon>Flavobacteriaceae</taxon>
        <taxon>Flavobacterium</taxon>
    </lineage>
</organism>
<protein>
    <submittedName>
        <fullName evidence="2">Uncharacterized protein</fullName>
    </submittedName>
</protein>
<evidence type="ECO:0000313" key="3">
    <source>
        <dbReference type="Proteomes" id="UP000761423"/>
    </source>
</evidence>